<name>A0A1E2SJH5_LEIXY</name>
<proteinExistence type="predicted"/>
<feature type="transmembrane region" description="Helical" evidence="1">
    <location>
        <begin position="176"/>
        <end position="197"/>
    </location>
</feature>
<organism evidence="2 3">
    <name type="scientific">Leifsonia xyli subsp. xyli</name>
    <dbReference type="NCBI Taxonomy" id="59736"/>
    <lineage>
        <taxon>Bacteria</taxon>
        <taxon>Bacillati</taxon>
        <taxon>Actinomycetota</taxon>
        <taxon>Actinomycetes</taxon>
        <taxon>Micrococcales</taxon>
        <taxon>Microbacteriaceae</taxon>
        <taxon>Leifsonia</taxon>
    </lineage>
</organism>
<feature type="transmembrane region" description="Helical" evidence="1">
    <location>
        <begin position="103"/>
        <end position="123"/>
    </location>
</feature>
<evidence type="ECO:0000313" key="2">
    <source>
        <dbReference type="EMBL" id="ODA89881.1"/>
    </source>
</evidence>
<comment type="caution">
    <text evidence="2">The sequence shown here is derived from an EMBL/GenBank/DDBJ whole genome shotgun (WGS) entry which is preliminary data.</text>
</comment>
<feature type="transmembrane region" description="Helical" evidence="1">
    <location>
        <begin position="144"/>
        <end position="164"/>
    </location>
</feature>
<evidence type="ECO:0000313" key="3">
    <source>
        <dbReference type="Proteomes" id="UP000094426"/>
    </source>
</evidence>
<feature type="transmembrane region" description="Helical" evidence="1">
    <location>
        <begin position="69"/>
        <end position="91"/>
    </location>
</feature>
<evidence type="ECO:0000256" key="1">
    <source>
        <dbReference type="SAM" id="Phobius"/>
    </source>
</evidence>
<feature type="transmembrane region" description="Helical" evidence="1">
    <location>
        <begin position="35"/>
        <end position="57"/>
    </location>
</feature>
<protein>
    <submittedName>
        <fullName evidence="2">Uncharacterized protein</fullName>
    </submittedName>
</protein>
<gene>
    <name evidence="2" type="ORF">ATY41_11885</name>
</gene>
<dbReference type="OrthoDB" id="4937800at2"/>
<keyword evidence="1" id="KW-0472">Membrane</keyword>
<keyword evidence="1" id="KW-0812">Transmembrane</keyword>
<dbReference type="EMBL" id="LNZG01000027">
    <property type="protein sequence ID" value="ODA89881.1"/>
    <property type="molecule type" value="Genomic_DNA"/>
</dbReference>
<reference evidence="2 3" key="1">
    <citation type="submission" date="2015-11" db="EMBL/GenBank/DDBJ databases">
        <authorList>
            <person name="Zhang Y."/>
            <person name="Guo Z."/>
        </authorList>
    </citation>
    <scope>NUCLEOTIDE SEQUENCE [LARGE SCALE GENOMIC DNA]</scope>
    <source>
        <strain evidence="3">gdw1</strain>
    </source>
</reference>
<dbReference type="AlphaFoldDB" id="A0A1E2SJH5"/>
<keyword evidence="1" id="KW-1133">Transmembrane helix</keyword>
<sequence length="213" mass="22801">MMDMAFAVFQWTTLAVLLAAIGIRIWTPNKRNMKILGFLIGIAIAVLLAIPMFYAAVDQMLGGKNMENFILRLLIFAAFYLLGTALSRGYGNAGVTWAIRGPVGLVVLGLATALLFTMFLLVASGNGPSSAGLLAQKQLGVDAALIMLLIALIGIVLLPILQGIKVELSLFSLSKLFIQYLALCLIATALTFLHFAGPPRPSRFGAKLHVVGR</sequence>
<dbReference type="Proteomes" id="UP000094426">
    <property type="component" value="Unassembled WGS sequence"/>
</dbReference>
<accession>A0A1E2SJH5</accession>
<dbReference type="RefSeq" id="WP_041766808.1">
    <property type="nucleotide sequence ID" value="NZ_LNZG01000027.1"/>
</dbReference>